<dbReference type="OrthoDB" id="10250478at2759"/>
<dbReference type="InterPro" id="IPR004526">
    <property type="entry name" value="Glu-tRNA-synth_arc/euk"/>
</dbReference>
<dbReference type="Pfam" id="PF03031">
    <property type="entry name" value="NIF"/>
    <property type="match status" value="1"/>
</dbReference>
<comment type="catalytic activity">
    <reaction evidence="15">
        <text>tRNA(Glu) + L-glutamate + ATP = L-glutamyl-tRNA(Glu) + AMP + diphosphate</text>
        <dbReference type="Rhea" id="RHEA:23540"/>
        <dbReference type="Rhea" id="RHEA-COMP:9663"/>
        <dbReference type="Rhea" id="RHEA-COMP:9680"/>
        <dbReference type="ChEBI" id="CHEBI:29985"/>
        <dbReference type="ChEBI" id="CHEBI:30616"/>
        <dbReference type="ChEBI" id="CHEBI:33019"/>
        <dbReference type="ChEBI" id="CHEBI:78442"/>
        <dbReference type="ChEBI" id="CHEBI:78520"/>
        <dbReference type="ChEBI" id="CHEBI:456215"/>
        <dbReference type="EC" id="6.1.1.17"/>
    </reaction>
</comment>
<feature type="transmembrane region" description="Helical" evidence="17">
    <location>
        <begin position="715"/>
        <end position="734"/>
    </location>
</feature>
<feature type="region of interest" description="Disordered" evidence="16">
    <location>
        <begin position="164"/>
        <end position="233"/>
    </location>
</feature>
<dbReference type="InterPro" id="IPR008521">
    <property type="entry name" value="Mg_trans_NIPA"/>
</dbReference>
<dbReference type="InterPro" id="IPR049437">
    <property type="entry name" value="tRNA-synt_1c_C2"/>
</dbReference>
<dbReference type="GO" id="GO:0004818">
    <property type="term" value="F:glutamate-tRNA ligase activity"/>
    <property type="evidence" value="ECO:0007669"/>
    <property type="project" value="UniProtKB-EC"/>
</dbReference>
<organism evidence="19 20">
    <name type="scientific">Cetraspora pellucida</name>
    <dbReference type="NCBI Taxonomy" id="1433469"/>
    <lineage>
        <taxon>Eukaryota</taxon>
        <taxon>Fungi</taxon>
        <taxon>Fungi incertae sedis</taxon>
        <taxon>Mucoromycota</taxon>
        <taxon>Glomeromycotina</taxon>
        <taxon>Glomeromycetes</taxon>
        <taxon>Diversisporales</taxon>
        <taxon>Gigasporaceae</taxon>
        <taxon>Cetraspora</taxon>
    </lineage>
</organism>
<evidence type="ECO:0000256" key="16">
    <source>
        <dbReference type="SAM" id="MobiDB-lite"/>
    </source>
</evidence>
<dbReference type="Gene3D" id="3.90.800.10">
    <property type="entry name" value="Glutamyl-tRNA Synthetase, Domain 3"/>
    <property type="match status" value="1"/>
</dbReference>
<dbReference type="GO" id="GO:0005524">
    <property type="term" value="F:ATP binding"/>
    <property type="evidence" value="ECO:0007669"/>
    <property type="project" value="UniProtKB-KW"/>
</dbReference>
<evidence type="ECO:0000256" key="1">
    <source>
        <dbReference type="ARBA" id="ARBA00004141"/>
    </source>
</evidence>
<comment type="similarity">
    <text evidence="3">Belongs to the class-I aminoacyl-tRNA synthetase family. Glutamate--tRNA ligase type 2 subfamily.</text>
</comment>
<keyword evidence="12 17" id="KW-0472">Membrane</keyword>
<dbReference type="InterPro" id="IPR004274">
    <property type="entry name" value="FCP1_dom"/>
</dbReference>
<evidence type="ECO:0000256" key="4">
    <source>
        <dbReference type="ARBA" id="ARBA00012835"/>
    </source>
</evidence>
<evidence type="ECO:0000256" key="17">
    <source>
        <dbReference type="SAM" id="Phobius"/>
    </source>
</evidence>
<evidence type="ECO:0000256" key="14">
    <source>
        <dbReference type="ARBA" id="ARBA00030865"/>
    </source>
</evidence>
<evidence type="ECO:0000256" key="5">
    <source>
        <dbReference type="ARBA" id="ARBA00022490"/>
    </source>
</evidence>
<feature type="compositionally biased region" description="Basic residues" evidence="16">
    <location>
        <begin position="179"/>
        <end position="188"/>
    </location>
</feature>
<evidence type="ECO:0000256" key="9">
    <source>
        <dbReference type="ARBA" id="ARBA00022840"/>
    </source>
</evidence>
<accession>A0A9N8WRG8</accession>
<evidence type="ECO:0000313" key="20">
    <source>
        <dbReference type="Proteomes" id="UP000789759"/>
    </source>
</evidence>
<dbReference type="InterPro" id="IPR023214">
    <property type="entry name" value="HAD_sf"/>
</dbReference>
<dbReference type="InterPro" id="IPR014729">
    <property type="entry name" value="Rossmann-like_a/b/a_fold"/>
</dbReference>
<dbReference type="InterPro" id="IPR020061">
    <property type="entry name" value="Glu_tRNA_lig_a-bdl"/>
</dbReference>
<evidence type="ECO:0000256" key="15">
    <source>
        <dbReference type="ARBA" id="ARBA00048351"/>
    </source>
</evidence>
<dbReference type="InterPro" id="IPR020059">
    <property type="entry name" value="Glu/Gln-tRNA-synth_Ib_codon-bd"/>
</dbReference>
<feature type="transmembrane region" description="Helical" evidence="17">
    <location>
        <begin position="623"/>
        <end position="649"/>
    </location>
</feature>
<dbReference type="SUPFAM" id="SSF52374">
    <property type="entry name" value="Nucleotidylyl transferase"/>
    <property type="match status" value="1"/>
</dbReference>
<dbReference type="InterPro" id="IPR020058">
    <property type="entry name" value="Glu/Gln-tRNA-synth_Ib_cat-dom"/>
</dbReference>
<evidence type="ECO:0000256" key="12">
    <source>
        <dbReference type="ARBA" id="ARBA00023136"/>
    </source>
</evidence>
<feature type="transmembrane region" description="Helical" evidence="17">
    <location>
        <begin position="772"/>
        <end position="794"/>
    </location>
</feature>
<feature type="region of interest" description="Disordered" evidence="16">
    <location>
        <begin position="494"/>
        <end position="518"/>
    </location>
</feature>
<dbReference type="SMART" id="SM00577">
    <property type="entry name" value="CPDc"/>
    <property type="match status" value="1"/>
</dbReference>
<protein>
    <recommendedName>
        <fullName evidence="4">glutamate--tRNA ligase</fullName>
        <ecNumber evidence="4">6.1.1.17</ecNumber>
    </recommendedName>
    <alternativeName>
        <fullName evidence="14">Glutamyl-tRNA synthetase</fullName>
    </alternativeName>
</protein>
<dbReference type="EMBL" id="CAJVQA010000862">
    <property type="protein sequence ID" value="CAG8493432.1"/>
    <property type="molecule type" value="Genomic_DNA"/>
</dbReference>
<evidence type="ECO:0000256" key="6">
    <source>
        <dbReference type="ARBA" id="ARBA00022598"/>
    </source>
</evidence>
<dbReference type="Gene3D" id="1.10.1160.10">
    <property type="entry name" value="Glutamyl-trna Synthetase, Domain 2"/>
    <property type="match status" value="1"/>
</dbReference>
<dbReference type="GO" id="GO:0017102">
    <property type="term" value="C:methionyl glutamyl tRNA synthetase complex"/>
    <property type="evidence" value="ECO:0007669"/>
    <property type="project" value="TreeGrafter"/>
</dbReference>
<dbReference type="PROSITE" id="PS50969">
    <property type="entry name" value="FCP1"/>
    <property type="match status" value="1"/>
</dbReference>
<dbReference type="GO" id="GO:0016020">
    <property type="term" value="C:membrane"/>
    <property type="evidence" value="ECO:0007669"/>
    <property type="project" value="UniProtKB-SubCell"/>
</dbReference>
<comment type="caution">
    <text evidence="19">The sequence shown here is derived from an EMBL/GenBank/DDBJ whole genome shotgun (WGS) entry which is preliminary data.</text>
</comment>
<dbReference type="InterPro" id="IPR050132">
    <property type="entry name" value="Gln/Glu-tRNA_Ligase"/>
</dbReference>
<evidence type="ECO:0000256" key="7">
    <source>
        <dbReference type="ARBA" id="ARBA00022692"/>
    </source>
</evidence>
<proteinExistence type="inferred from homology"/>
<dbReference type="Gene3D" id="3.40.50.620">
    <property type="entry name" value="HUPs"/>
    <property type="match status" value="1"/>
</dbReference>
<dbReference type="GO" id="GO:0006424">
    <property type="term" value="P:glutamyl-tRNA aminoacylation"/>
    <property type="evidence" value="ECO:0007669"/>
    <property type="project" value="InterPro"/>
</dbReference>
<feature type="compositionally biased region" description="Polar residues" evidence="16">
    <location>
        <begin position="190"/>
        <end position="201"/>
    </location>
</feature>
<keyword evidence="9" id="KW-0067">ATP-binding</keyword>
<dbReference type="Pfam" id="PF03950">
    <property type="entry name" value="tRNA-synt_1c_C"/>
    <property type="match status" value="1"/>
</dbReference>
<reference evidence="19" key="1">
    <citation type="submission" date="2021-06" db="EMBL/GenBank/DDBJ databases">
        <authorList>
            <person name="Kallberg Y."/>
            <person name="Tangrot J."/>
            <person name="Rosling A."/>
        </authorList>
    </citation>
    <scope>NUCLEOTIDE SEQUENCE</scope>
    <source>
        <strain evidence="19">FL966</strain>
    </source>
</reference>
<keyword evidence="5" id="KW-0963">Cytoplasm</keyword>
<feature type="transmembrane region" description="Helical" evidence="17">
    <location>
        <begin position="746"/>
        <end position="766"/>
    </location>
</feature>
<dbReference type="PANTHER" id="PTHR43097:SF5">
    <property type="entry name" value="GLUTAMATE--TRNA LIGASE"/>
    <property type="match status" value="1"/>
</dbReference>
<gene>
    <name evidence="19" type="ORF">CPELLU_LOCUS2093</name>
</gene>
<evidence type="ECO:0000259" key="18">
    <source>
        <dbReference type="PROSITE" id="PS50969"/>
    </source>
</evidence>
<keyword evidence="13" id="KW-0030">Aminoacyl-tRNA synthetase</keyword>
<feature type="domain" description="FCP1 homology" evidence="18">
    <location>
        <begin position="255"/>
        <end position="418"/>
    </location>
</feature>
<keyword evidence="10" id="KW-0648">Protein biosynthesis</keyword>
<dbReference type="Gene3D" id="3.40.50.1000">
    <property type="entry name" value="HAD superfamily/HAD-like"/>
    <property type="match status" value="1"/>
</dbReference>
<evidence type="ECO:0000256" key="3">
    <source>
        <dbReference type="ARBA" id="ARBA00008927"/>
    </source>
</evidence>
<dbReference type="FunFam" id="2.40.240.10:FF:000004">
    <property type="entry name" value="Glutamyl-tRNA synthetase, cytoplasmic"/>
    <property type="match status" value="1"/>
</dbReference>
<sequence length="1360" mass="155736">MAGNDYFNIDMTKSNDLKTSTRLIGRLPYNETPNFTPIQSVRSSELLLNARRDSHSPSIRSSSVDNCYGPSFRLSMEGYNVQSQNSSDVFIKPSRSGEFPLQPSRSGVYSFRRSNHDYGFDHDNFGHFRRSYSPEYLGRNLPSSHRSMDDSNNVSAIEHTNNIFNNTRSQFPPVEQHQKKNSKKKKRNNQLPNVVRNNSKPDVQGPVVHSLPLLPSPQPVSETSDNKFDFSKTSDNLTPSKEYTRITFIPSIRLDKSLPKLMVLDLNGTLVCRIKTGRIILRPYINEFVDYIFNNGFYVMVWSSAQPYNVNKMVTAIFGRYEASLIEVWDRDSFGLSTQQYHTKTLTIKNLEKIWEKLNKLNGKPRWDQLNTVLIDDSMKKAQLQPFNSIHLTEFDKCRADKGNDRELFDVIPYLEELRYQSNVSAYIKEFPHKSKKLSSKESYSYDNDDPSFHKTITNLNSDIKEGMSLNDSSSNSYSRRTITYDVVPNEDLPKNVNTSIGSNRKMPSRNVQEKSNDQSSIMDAAGINLLKLDHVKNSSKPIEKQRNDCGRPLWHAGLYLYIFSQVFGSTVALIGTKITKQDLWGTLVIVISVIWVVGFGGINKDNDDDLDLEKLKELMLRPLFIIYFSILNVITFILFGCAIFGYLMTNNPEIKKKNKYLNGIETSRLQNWVGMTMAGVGGLLASQTLLLAKSGVKLLATSISEHKSQFTDKLSWFILLFLMFTAVLQVYCLNTALKLLDTVLVVPLFYGFYTTMSLVNTMIYLDELSEYPAWVLSLIAIGIAALVYGVLLLSEAKNVIEDSSDEDEFDDSKVRKRRKKKKPEPEDVFNDFDKWVQSRFSISEDADRPDLQIEEPEIKSTTMEEFEESIKEDLTLLGIHADQITYTSDHFEELYQYAIKLINKGLAYVDDTDVTTMRTERMNGIESKNRNLSVEENLQRFQEMLEGTEFGLSCCLRAKINMKNPNKALRDPVLYRCNILPHHRTGDKWKIYPTYDFACPIVDSIEGVTHALRTNEYRDRNAQYDWILDALELRKVHVWDFSRLNFVYTLLSKRKLQWFVDQGHVSGWDDPRFPTVRGIIRRGMTVEALKKYILTQGASKNTVMLEWDKLWASNKSVIDPICPRHTSMLKPNIVKASISGGPEVPYTKDLPKHKKNPNVGTKKTWFSSTIFIDQDDAKTFEIDEEITLMDWGNAIVKSIHKSDSDPETVIGLDLQLHLEGDYKKTKKKITWLADTEDVLEIVLADYDYLINKRKLEENDEVKDYVTEKTEFLTSAVADSNVRMLKKGDIIQFERKGYYILDDDISTTSVPRFNHIPDGKASSMASKAASVPNVLNLIQCSNCEILGEIISTISLEKCRN</sequence>
<comment type="subcellular location">
    <subcellularLocation>
        <location evidence="2">Cytoplasm</location>
    </subcellularLocation>
    <subcellularLocation>
        <location evidence="1">Membrane</location>
        <topology evidence="1">Multi-pass membrane protein</topology>
    </subcellularLocation>
</comment>
<dbReference type="Pfam" id="PF05653">
    <property type="entry name" value="Mg_trans_NIPA"/>
    <property type="match status" value="1"/>
</dbReference>
<dbReference type="InterPro" id="IPR020056">
    <property type="entry name" value="Rbsml_bL25/Gln-tRNA_synth_N"/>
</dbReference>
<dbReference type="SUPFAM" id="SSF56784">
    <property type="entry name" value="HAD-like"/>
    <property type="match status" value="1"/>
</dbReference>
<evidence type="ECO:0000256" key="2">
    <source>
        <dbReference type="ARBA" id="ARBA00004496"/>
    </source>
</evidence>
<feature type="transmembrane region" description="Helical" evidence="17">
    <location>
        <begin position="554"/>
        <end position="577"/>
    </location>
</feature>
<dbReference type="EC" id="6.1.1.17" evidence="4"/>
<keyword evidence="7 17" id="KW-0812">Transmembrane</keyword>
<dbReference type="InterPro" id="IPR011035">
    <property type="entry name" value="Ribosomal_bL25/Gln-tRNA_synth"/>
</dbReference>
<evidence type="ECO:0000256" key="11">
    <source>
        <dbReference type="ARBA" id="ARBA00022989"/>
    </source>
</evidence>
<evidence type="ECO:0000256" key="8">
    <source>
        <dbReference type="ARBA" id="ARBA00022741"/>
    </source>
</evidence>
<keyword evidence="6" id="KW-0436">Ligase</keyword>
<dbReference type="SUPFAM" id="SSF50715">
    <property type="entry name" value="Ribosomal protein L25-like"/>
    <property type="match status" value="1"/>
</dbReference>
<dbReference type="GO" id="GO:0005829">
    <property type="term" value="C:cytosol"/>
    <property type="evidence" value="ECO:0007669"/>
    <property type="project" value="TreeGrafter"/>
</dbReference>
<keyword evidence="11 17" id="KW-1133">Transmembrane helix</keyword>
<dbReference type="NCBIfam" id="TIGR00463">
    <property type="entry name" value="gltX_arch"/>
    <property type="match status" value="1"/>
</dbReference>
<keyword evidence="20" id="KW-1185">Reference proteome</keyword>
<dbReference type="Gene3D" id="2.40.240.10">
    <property type="entry name" value="Ribosomal Protein L25, Chain P"/>
    <property type="match status" value="1"/>
</dbReference>
<dbReference type="InterPro" id="IPR036412">
    <property type="entry name" value="HAD-like_sf"/>
</dbReference>
<evidence type="ECO:0000256" key="13">
    <source>
        <dbReference type="ARBA" id="ARBA00023146"/>
    </source>
</evidence>
<dbReference type="Pfam" id="PF20974">
    <property type="entry name" value="tRNA-synt_1c_C2"/>
    <property type="match status" value="1"/>
</dbReference>
<dbReference type="PANTHER" id="PTHR43097">
    <property type="entry name" value="GLUTAMINE-TRNA LIGASE"/>
    <property type="match status" value="1"/>
</dbReference>
<dbReference type="Pfam" id="PF00749">
    <property type="entry name" value="tRNA-synt_1c"/>
    <property type="match status" value="1"/>
</dbReference>
<evidence type="ECO:0000256" key="10">
    <source>
        <dbReference type="ARBA" id="ARBA00022917"/>
    </source>
</evidence>
<dbReference type="GO" id="GO:0015095">
    <property type="term" value="F:magnesium ion transmembrane transporter activity"/>
    <property type="evidence" value="ECO:0007669"/>
    <property type="project" value="InterPro"/>
</dbReference>
<evidence type="ECO:0000313" key="19">
    <source>
        <dbReference type="EMBL" id="CAG8493432.1"/>
    </source>
</evidence>
<keyword evidence="8" id="KW-0547">Nucleotide-binding</keyword>
<name>A0A9N8WRG8_9GLOM</name>
<feature type="transmembrane region" description="Helical" evidence="17">
    <location>
        <begin position="584"/>
        <end position="603"/>
    </location>
</feature>
<dbReference type="Proteomes" id="UP000789759">
    <property type="component" value="Unassembled WGS sequence"/>
</dbReference>